<dbReference type="InterPro" id="IPR004839">
    <property type="entry name" value="Aminotransferase_I/II_large"/>
</dbReference>
<comment type="subunit">
    <text evidence="4 9">Homodimer.</text>
</comment>
<sequence>MARPSLQHRVTAAAAERESSLGVRRTRVVESREGARVRIDGQELLSFCGNDYLGLSQHLDGVAALQEAAAWHGVGSTGAHQVSGHHQLHSALEEEIAEWLGYPAALLLGSGFSANLAVLQTLLGGDDVCVQDRLNHASLIDAARLSGAKLRRYPHGDADAALRQLALDPDAAALLATDGVFSMDGDVAPLRLLGLAARSQNATLYVDDAHGVGVVGPQGRGCVAAAGLGVREVPLQLVTLGKALGGYGAVLVGSVEMIEHLRQSARPYRYTTALPPALAAASLALVRVARRESWRRAKLGALIARFRRGAQQLGVNLLPSTTPIQPLFTGDNAATLLAARRLEEVGILVAPIRPPTVPEGSGRLRITLSADHEEADIDRLLDGLALSVGTTNARVEAAHRLVNEPH</sequence>
<dbReference type="InterPro" id="IPR022834">
    <property type="entry name" value="AONS_Proteobacteria"/>
</dbReference>
<proteinExistence type="inferred from homology"/>
<dbReference type="PROSITE" id="PS00599">
    <property type="entry name" value="AA_TRANSFER_CLASS_2"/>
    <property type="match status" value="1"/>
</dbReference>
<comment type="catalytic activity">
    <reaction evidence="8 9">
        <text>6-carboxyhexanoyl-[ACP] + L-alanine + H(+) = (8S)-8-amino-7-oxononanoate + holo-[ACP] + CO2</text>
        <dbReference type="Rhea" id="RHEA:42288"/>
        <dbReference type="Rhea" id="RHEA-COMP:9685"/>
        <dbReference type="Rhea" id="RHEA-COMP:9955"/>
        <dbReference type="ChEBI" id="CHEBI:15378"/>
        <dbReference type="ChEBI" id="CHEBI:16526"/>
        <dbReference type="ChEBI" id="CHEBI:57972"/>
        <dbReference type="ChEBI" id="CHEBI:64479"/>
        <dbReference type="ChEBI" id="CHEBI:78846"/>
        <dbReference type="ChEBI" id="CHEBI:149468"/>
        <dbReference type="EC" id="2.3.1.47"/>
    </reaction>
</comment>
<feature type="binding site" evidence="9">
    <location>
        <position position="24"/>
    </location>
    <ligand>
        <name>substrate</name>
    </ligand>
</feature>
<keyword evidence="13" id="KW-1185">Reference proteome</keyword>
<keyword evidence="6 9" id="KW-0093">Biotin biosynthesis</keyword>
<name>A0A5C8KPU1_9GAMM</name>
<dbReference type="EMBL" id="VRTS01000005">
    <property type="protein sequence ID" value="TXK62227.1"/>
    <property type="molecule type" value="Genomic_DNA"/>
</dbReference>
<feature type="domain" description="Aminotransferase class I/classII large" evidence="11">
    <location>
        <begin position="44"/>
        <end position="383"/>
    </location>
</feature>
<feature type="binding site" evidence="9">
    <location>
        <position position="210"/>
    </location>
    <ligand>
        <name>pyridoxal 5'-phosphate</name>
        <dbReference type="ChEBI" id="CHEBI:597326"/>
    </ligand>
</feature>
<feature type="binding site" evidence="9">
    <location>
        <position position="182"/>
    </location>
    <ligand>
        <name>pyridoxal 5'-phosphate</name>
        <dbReference type="ChEBI" id="CHEBI:597326"/>
    </ligand>
</feature>
<evidence type="ECO:0000313" key="13">
    <source>
        <dbReference type="Proteomes" id="UP000321248"/>
    </source>
</evidence>
<feature type="binding site" evidence="9">
    <location>
        <position position="239"/>
    </location>
    <ligand>
        <name>pyridoxal 5'-phosphate</name>
        <dbReference type="ChEBI" id="CHEBI:597326"/>
    </ligand>
</feature>
<evidence type="ECO:0000256" key="8">
    <source>
        <dbReference type="ARBA" id="ARBA00047715"/>
    </source>
</evidence>
<evidence type="ECO:0000256" key="10">
    <source>
        <dbReference type="PIRSR" id="PIRSR604723-51"/>
    </source>
</evidence>
<comment type="cofactor">
    <cofactor evidence="1 9 10">
        <name>pyridoxal 5'-phosphate</name>
        <dbReference type="ChEBI" id="CHEBI:597326"/>
    </cofactor>
</comment>
<evidence type="ECO:0000313" key="12">
    <source>
        <dbReference type="EMBL" id="TXK62227.1"/>
    </source>
</evidence>
<organism evidence="12 13">
    <name type="scientific">Alkalisalibacterium limincola</name>
    <dbReference type="NCBI Taxonomy" id="2699169"/>
    <lineage>
        <taxon>Bacteria</taxon>
        <taxon>Pseudomonadati</taxon>
        <taxon>Pseudomonadota</taxon>
        <taxon>Gammaproteobacteria</taxon>
        <taxon>Lysobacterales</taxon>
        <taxon>Lysobacteraceae</taxon>
        <taxon>Alkalisalibacterium</taxon>
    </lineage>
</organism>
<evidence type="ECO:0000256" key="7">
    <source>
        <dbReference type="ARBA" id="ARBA00022898"/>
    </source>
</evidence>
<comment type="caution">
    <text evidence="12">The sequence shown here is derived from an EMBL/GenBank/DDBJ whole genome shotgun (WGS) entry which is preliminary data.</text>
</comment>
<accession>A0A5C8KPU1</accession>
<dbReference type="PANTHER" id="PTHR13693">
    <property type="entry name" value="CLASS II AMINOTRANSFERASE/8-AMINO-7-OXONONANOATE SYNTHASE"/>
    <property type="match status" value="1"/>
</dbReference>
<keyword evidence="5 9" id="KW-0808">Transferase</keyword>
<comment type="function">
    <text evidence="9">Catalyzes the decarboxylative condensation of pimeloyl-[acyl-carrier protein] and L-alanine to produce 8-amino-7-oxononanoate (AON), [acyl-carrier protein], and carbon dioxide.</text>
</comment>
<feature type="modified residue" description="N6-(pyridoxal phosphate)lysine" evidence="9 10">
    <location>
        <position position="242"/>
    </location>
</feature>
<dbReference type="InterPro" id="IPR004723">
    <property type="entry name" value="AONS_Archaea/Proteobacteria"/>
</dbReference>
<dbReference type="InterPro" id="IPR015422">
    <property type="entry name" value="PyrdxlP-dep_Trfase_small"/>
</dbReference>
<dbReference type="PANTHER" id="PTHR13693:SF100">
    <property type="entry name" value="8-AMINO-7-OXONONANOATE SYNTHASE"/>
    <property type="match status" value="1"/>
</dbReference>
<dbReference type="RefSeq" id="WP_147891646.1">
    <property type="nucleotide sequence ID" value="NZ_VRTS01000005.1"/>
</dbReference>
<dbReference type="AlphaFoldDB" id="A0A5C8KPU1"/>
<dbReference type="Gene3D" id="3.90.1150.10">
    <property type="entry name" value="Aspartate Aminotransferase, domain 1"/>
    <property type="match status" value="1"/>
</dbReference>
<evidence type="ECO:0000256" key="4">
    <source>
        <dbReference type="ARBA" id="ARBA00011738"/>
    </source>
</evidence>
<feature type="binding site" evidence="9">
    <location>
        <position position="356"/>
    </location>
    <ligand>
        <name>substrate</name>
    </ligand>
</feature>
<dbReference type="GO" id="GO:0008710">
    <property type="term" value="F:8-amino-7-oxononanoate synthase activity"/>
    <property type="evidence" value="ECO:0007669"/>
    <property type="project" value="UniProtKB-UniRule"/>
</dbReference>
<dbReference type="Gene3D" id="3.40.640.10">
    <property type="entry name" value="Type I PLP-dependent aspartate aminotransferase-like (Major domain)"/>
    <property type="match status" value="1"/>
</dbReference>
<dbReference type="Pfam" id="PF00155">
    <property type="entry name" value="Aminotran_1_2"/>
    <property type="match status" value="1"/>
</dbReference>
<dbReference type="SUPFAM" id="SSF53383">
    <property type="entry name" value="PLP-dependent transferases"/>
    <property type="match status" value="1"/>
</dbReference>
<dbReference type="InterPro" id="IPR015424">
    <property type="entry name" value="PyrdxlP-dep_Trfase"/>
</dbReference>
<gene>
    <name evidence="9 12" type="primary">bioF</name>
    <name evidence="12" type="ORF">FU658_08210</name>
</gene>
<dbReference type="NCBIfam" id="TIGR00858">
    <property type="entry name" value="bioF"/>
    <property type="match status" value="1"/>
</dbReference>
<dbReference type="EC" id="2.3.1.47" evidence="9"/>
<evidence type="ECO:0000256" key="6">
    <source>
        <dbReference type="ARBA" id="ARBA00022756"/>
    </source>
</evidence>
<feature type="binding site" evidence="9">
    <location>
        <begin position="111"/>
        <end position="112"/>
    </location>
    <ligand>
        <name>pyridoxal 5'-phosphate</name>
        <dbReference type="ChEBI" id="CHEBI:597326"/>
    </ligand>
</feature>
<dbReference type="InterPro" id="IPR050087">
    <property type="entry name" value="AON_synthase_class-II"/>
</dbReference>
<evidence type="ECO:0000259" key="11">
    <source>
        <dbReference type="Pfam" id="PF00155"/>
    </source>
</evidence>
<protein>
    <recommendedName>
        <fullName evidence="9">8-amino-7-oxononanoate synthase</fullName>
        <shortName evidence="9">AONS</shortName>
        <ecNumber evidence="9">2.3.1.47</ecNumber>
    </recommendedName>
    <alternativeName>
        <fullName evidence="9">7-keto-8-amino-pelargonic acid synthase</fullName>
        <shortName evidence="9">7-KAP synthase</shortName>
        <shortName evidence="9">KAPA synthase</shortName>
    </alternativeName>
    <alternativeName>
        <fullName evidence="9">8-amino-7-ketopelargonate synthase</fullName>
    </alternativeName>
</protein>
<comment type="similarity">
    <text evidence="3 9">Belongs to the class-II pyridoxal-phosphate-dependent aminotransferase family. BioF subfamily.</text>
</comment>
<evidence type="ECO:0000256" key="3">
    <source>
        <dbReference type="ARBA" id="ARBA00010008"/>
    </source>
</evidence>
<evidence type="ECO:0000256" key="1">
    <source>
        <dbReference type="ARBA" id="ARBA00001933"/>
    </source>
</evidence>
<evidence type="ECO:0000256" key="2">
    <source>
        <dbReference type="ARBA" id="ARBA00004746"/>
    </source>
</evidence>
<keyword evidence="12" id="KW-0012">Acyltransferase</keyword>
<dbReference type="UniPathway" id="UPA00078"/>
<evidence type="ECO:0000256" key="9">
    <source>
        <dbReference type="HAMAP-Rule" id="MF_01693"/>
    </source>
</evidence>
<feature type="binding site" evidence="9">
    <location>
        <position position="136"/>
    </location>
    <ligand>
        <name>substrate</name>
    </ligand>
</feature>
<dbReference type="GO" id="GO:0030170">
    <property type="term" value="F:pyridoxal phosphate binding"/>
    <property type="evidence" value="ECO:0007669"/>
    <property type="project" value="UniProtKB-UniRule"/>
</dbReference>
<reference evidence="12 13" key="1">
    <citation type="submission" date="2019-08" db="EMBL/GenBank/DDBJ databases">
        <authorList>
            <person name="Karlyshev A.V."/>
        </authorList>
    </citation>
    <scope>NUCLEOTIDE SEQUENCE [LARGE SCALE GENOMIC DNA]</scope>
    <source>
        <strain evidence="12 13">Alg18-2.2</strain>
    </source>
</reference>
<dbReference type="HAMAP" id="MF_01693">
    <property type="entry name" value="BioF_aminotrans_2"/>
    <property type="match status" value="1"/>
</dbReference>
<dbReference type="GO" id="GO:0009102">
    <property type="term" value="P:biotin biosynthetic process"/>
    <property type="evidence" value="ECO:0007669"/>
    <property type="project" value="UniProtKB-UniRule"/>
</dbReference>
<dbReference type="InterPro" id="IPR001917">
    <property type="entry name" value="Aminotrans_II_pyridoxalP_BS"/>
</dbReference>
<evidence type="ECO:0000256" key="5">
    <source>
        <dbReference type="ARBA" id="ARBA00022679"/>
    </source>
</evidence>
<dbReference type="OrthoDB" id="9807157at2"/>
<keyword evidence="7 9" id="KW-0663">Pyridoxal phosphate</keyword>
<dbReference type="InterPro" id="IPR015421">
    <property type="entry name" value="PyrdxlP-dep_Trfase_major"/>
</dbReference>
<comment type="pathway">
    <text evidence="2 9">Cofactor biosynthesis; biotin biosynthesis.</text>
</comment>
<dbReference type="Proteomes" id="UP000321248">
    <property type="component" value="Unassembled WGS sequence"/>
</dbReference>